<proteinExistence type="predicted"/>
<reference evidence="1" key="1">
    <citation type="submission" date="2018-05" db="EMBL/GenBank/DDBJ databases">
        <authorList>
            <person name="Lanie J.A."/>
            <person name="Ng W.-L."/>
            <person name="Kazmierczak K.M."/>
            <person name="Andrzejewski T.M."/>
            <person name="Davidsen T.M."/>
            <person name="Wayne K.J."/>
            <person name="Tettelin H."/>
            <person name="Glass J.I."/>
            <person name="Rusch D."/>
            <person name="Podicherti R."/>
            <person name="Tsui H.-C.T."/>
            <person name="Winkler M.E."/>
        </authorList>
    </citation>
    <scope>NUCLEOTIDE SEQUENCE</scope>
</reference>
<accession>A0A381NN77</accession>
<sequence>VDYAKLHHPPLGATANRARQVNVGRSRMSSRKNELLERGQIDLEQIYPFLETT</sequence>
<evidence type="ECO:0000313" key="1">
    <source>
        <dbReference type="EMBL" id="SUZ55574.1"/>
    </source>
</evidence>
<name>A0A381NN77_9ZZZZ</name>
<dbReference type="EMBL" id="UINC01000448">
    <property type="protein sequence ID" value="SUZ55574.1"/>
    <property type="molecule type" value="Genomic_DNA"/>
</dbReference>
<protein>
    <submittedName>
        <fullName evidence="1">Uncharacterized protein</fullName>
    </submittedName>
</protein>
<dbReference type="AlphaFoldDB" id="A0A381NN77"/>
<feature type="non-terminal residue" evidence="1">
    <location>
        <position position="1"/>
    </location>
</feature>
<gene>
    <name evidence="1" type="ORF">METZ01_LOCUS8428</name>
</gene>
<organism evidence="1">
    <name type="scientific">marine metagenome</name>
    <dbReference type="NCBI Taxonomy" id="408172"/>
    <lineage>
        <taxon>unclassified sequences</taxon>
        <taxon>metagenomes</taxon>
        <taxon>ecological metagenomes</taxon>
    </lineage>
</organism>